<gene>
    <name evidence="7" type="ORF">TrLO_g4988</name>
</gene>
<dbReference type="GO" id="GO:0005737">
    <property type="term" value="C:cytoplasm"/>
    <property type="evidence" value="ECO:0007669"/>
    <property type="project" value="TreeGrafter"/>
</dbReference>
<dbReference type="InterPro" id="IPR014729">
    <property type="entry name" value="Rossmann-like_a/b/a_fold"/>
</dbReference>
<dbReference type="Proteomes" id="UP001165122">
    <property type="component" value="Unassembled WGS sequence"/>
</dbReference>
<protein>
    <recommendedName>
        <fullName evidence="6">Photolyase/cryptochrome alpha/beta domain-containing protein</fullName>
    </recommendedName>
</protein>
<dbReference type="PROSITE" id="PS51645">
    <property type="entry name" value="PHR_CRY_ALPHA_BETA"/>
    <property type="match status" value="1"/>
</dbReference>
<evidence type="ECO:0000256" key="1">
    <source>
        <dbReference type="ARBA" id="ARBA00005862"/>
    </source>
</evidence>
<name>A0A9W7AI54_9STRA</name>
<organism evidence="7 8">
    <name type="scientific">Triparma laevis f. longispina</name>
    <dbReference type="NCBI Taxonomy" id="1714387"/>
    <lineage>
        <taxon>Eukaryota</taxon>
        <taxon>Sar</taxon>
        <taxon>Stramenopiles</taxon>
        <taxon>Ochrophyta</taxon>
        <taxon>Bolidophyceae</taxon>
        <taxon>Parmales</taxon>
        <taxon>Triparmaceae</taxon>
        <taxon>Triparma</taxon>
    </lineage>
</organism>
<dbReference type="GO" id="GO:0043153">
    <property type="term" value="P:entrainment of circadian clock by photoperiod"/>
    <property type="evidence" value="ECO:0007669"/>
    <property type="project" value="TreeGrafter"/>
</dbReference>
<dbReference type="GO" id="GO:0005634">
    <property type="term" value="C:nucleus"/>
    <property type="evidence" value="ECO:0007669"/>
    <property type="project" value="TreeGrafter"/>
</dbReference>
<dbReference type="Pfam" id="PF03441">
    <property type="entry name" value="FAD_binding_7"/>
    <property type="match status" value="1"/>
</dbReference>
<feature type="site" description="Electron transfer via tryptophanyl radical" evidence="5">
    <location>
        <position position="420"/>
    </location>
</feature>
<dbReference type="PANTHER" id="PTHR11455">
    <property type="entry name" value="CRYPTOCHROME"/>
    <property type="match status" value="1"/>
</dbReference>
<accession>A0A9W7AI54</accession>
<dbReference type="OrthoDB" id="435881at2759"/>
<evidence type="ECO:0000256" key="2">
    <source>
        <dbReference type="ARBA" id="ARBA00022630"/>
    </source>
</evidence>
<evidence type="ECO:0000313" key="7">
    <source>
        <dbReference type="EMBL" id="GMH69832.1"/>
    </source>
</evidence>
<comment type="cofactor">
    <cofactor evidence="4">
        <name>FAD</name>
        <dbReference type="ChEBI" id="CHEBI:57692"/>
    </cofactor>
    <text evidence="4">Binds 1 FAD per subunit.</text>
</comment>
<comment type="similarity">
    <text evidence="1">Belongs to the DNA photolyase class-1 family.</text>
</comment>
<comment type="caution">
    <text evidence="7">The sequence shown here is derived from an EMBL/GenBank/DDBJ whole genome shotgun (WGS) entry which is preliminary data.</text>
</comment>
<evidence type="ECO:0000259" key="6">
    <source>
        <dbReference type="PROSITE" id="PS51645"/>
    </source>
</evidence>
<dbReference type="InterPro" id="IPR002081">
    <property type="entry name" value="Cryptochrome/DNA_photolyase_1"/>
</dbReference>
<dbReference type="InterPro" id="IPR036155">
    <property type="entry name" value="Crypto/Photolyase_N_sf"/>
</dbReference>
<dbReference type="Gene3D" id="1.25.40.80">
    <property type="match status" value="1"/>
</dbReference>
<dbReference type="SUPFAM" id="SSF48173">
    <property type="entry name" value="Cryptochrome/photolyase FAD-binding domain"/>
    <property type="match status" value="1"/>
</dbReference>
<dbReference type="InterPro" id="IPR006050">
    <property type="entry name" value="DNA_photolyase_N"/>
</dbReference>
<dbReference type="Gene3D" id="3.40.50.620">
    <property type="entry name" value="HUPs"/>
    <property type="match status" value="1"/>
</dbReference>
<evidence type="ECO:0000313" key="8">
    <source>
        <dbReference type="Proteomes" id="UP001165122"/>
    </source>
</evidence>
<dbReference type="SUPFAM" id="SSF52425">
    <property type="entry name" value="Cryptochrome/photolyase, N-terminal domain"/>
    <property type="match status" value="1"/>
</dbReference>
<feature type="binding site" evidence="4">
    <location>
        <begin position="270"/>
        <end position="274"/>
    </location>
    <ligand>
        <name>FAD</name>
        <dbReference type="ChEBI" id="CHEBI:57692"/>
    </ligand>
</feature>
<dbReference type="Pfam" id="PF00875">
    <property type="entry name" value="DNA_photolyase"/>
    <property type="match status" value="1"/>
</dbReference>
<feature type="binding site" evidence="4">
    <location>
        <begin position="410"/>
        <end position="412"/>
    </location>
    <ligand>
        <name>FAD</name>
        <dbReference type="ChEBI" id="CHEBI:57692"/>
    </ligand>
</feature>
<dbReference type="GO" id="GO:0032922">
    <property type="term" value="P:circadian regulation of gene expression"/>
    <property type="evidence" value="ECO:0007669"/>
    <property type="project" value="TreeGrafter"/>
</dbReference>
<evidence type="ECO:0000256" key="5">
    <source>
        <dbReference type="PIRSR" id="PIRSR602081-2"/>
    </source>
</evidence>
<keyword evidence="8" id="KW-1185">Reference proteome</keyword>
<dbReference type="Gene3D" id="1.10.579.10">
    <property type="entry name" value="DNA Cyclobutane Dipyrimidine Photolyase, subunit A, domain 3"/>
    <property type="match status" value="1"/>
</dbReference>
<feature type="site" description="Electron transfer via tryptophanyl radical" evidence="5">
    <location>
        <position position="343"/>
    </location>
</feature>
<dbReference type="AlphaFoldDB" id="A0A9W7AI54"/>
<evidence type="ECO:0000256" key="3">
    <source>
        <dbReference type="ARBA" id="ARBA00022827"/>
    </source>
</evidence>
<feature type="domain" description="Photolyase/cryptochrome alpha/beta" evidence="6">
    <location>
        <begin position="4"/>
        <end position="159"/>
    </location>
</feature>
<dbReference type="InterPro" id="IPR036134">
    <property type="entry name" value="Crypto/Photolyase_FAD-like_sf"/>
</dbReference>
<reference evidence="8" key="1">
    <citation type="journal article" date="2023" name="Commun. Biol.">
        <title>Genome analysis of Parmales, the sister group of diatoms, reveals the evolutionary specialization of diatoms from phago-mixotrophs to photoautotrophs.</title>
        <authorList>
            <person name="Ban H."/>
            <person name="Sato S."/>
            <person name="Yoshikawa S."/>
            <person name="Yamada K."/>
            <person name="Nakamura Y."/>
            <person name="Ichinomiya M."/>
            <person name="Sato N."/>
            <person name="Blanc-Mathieu R."/>
            <person name="Endo H."/>
            <person name="Kuwata A."/>
            <person name="Ogata H."/>
        </authorList>
    </citation>
    <scope>NUCLEOTIDE SEQUENCE [LARGE SCALE GENOMIC DNA]</scope>
    <source>
        <strain evidence="8">NIES 3700</strain>
    </source>
</reference>
<keyword evidence="2 4" id="KW-0285">Flavoprotein</keyword>
<dbReference type="GO" id="GO:0003904">
    <property type="term" value="F:deoxyribodipyrimidine photo-lyase activity"/>
    <property type="evidence" value="ECO:0007669"/>
    <property type="project" value="TreeGrafter"/>
</dbReference>
<dbReference type="InterPro" id="IPR005101">
    <property type="entry name" value="Cryptochr/Photolyase_FAD-bd"/>
</dbReference>
<dbReference type="PANTHER" id="PTHR11455:SF9">
    <property type="entry name" value="CRYPTOCHROME CIRCADIAN CLOCK 5 ISOFORM X1"/>
    <property type="match status" value="1"/>
</dbReference>
<sequence>MPSPLSIHLLHNSLRLHDNPPLHAISELPEPSTFISLYIVTSKSPFSQSSEVNKVNKSRANFCLESLEDFDSSLKAIGQRLVCLQSKDYETDSPDPDVEYAETLKAFVGQFPSTTDITIYYERETSAPTLRRWRMVLDEVVILSNVSTKLFETNNLHPLDHYLAKSKGSPPNSYGSFCKIFNSLAPPSPCLPTVTTLPPPPTLTSTKNNYDIPKLSDLENIDQTTGGSGSFAGGETEALKRLELTIVKNFDWAATFEKPKTSPNSLNPSTTLLSPYVKHGCISPRLFYHKLSEAYEKSTKPNSSPPVSLHGQLLWREYNYLHGYATPNFDRMVGNPSARQIQWDDDPALLKAWKDGNTGYPFIDAIMTQLNETGWIHHLARHMVACFLTRGDLYLSWEEGAKVFEERLVDADWSINNFNWQWLSCTAHFYQYFRCYSPIAFGKKTDPNGDYIRKWIPALAKMPKKYIYEPWEAPLVVQQAASCIVGEHYPSRIVENHTTTSKNNMSRIAESYKLHKEAVTAAAASSKKRKSSS</sequence>
<keyword evidence="3 4" id="KW-0274">FAD</keyword>
<dbReference type="EMBL" id="BRXW01000610">
    <property type="protein sequence ID" value="GMH69832.1"/>
    <property type="molecule type" value="Genomic_DNA"/>
</dbReference>
<dbReference type="GO" id="GO:0071949">
    <property type="term" value="F:FAD binding"/>
    <property type="evidence" value="ECO:0007669"/>
    <property type="project" value="TreeGrafter"/>
</dbReference>
<feature type="site" description="Electron transfer via tryptophanyl radical" evidence="5">
    <location>
        <position position="397"/>
    </location>
</feature>
<proteinExistence type="inferred from homology"/>
<dbReference type="GO" id="GO:0003677">
    <property type="term" value="F:DNA binding"/>
    <property type="evidence" value="ECO:0007669"/>
    <property type="project" value="TreeGrafter"/>
</dbReference>
<evidence type="ECO:0000256" key="4">
    <source>
        <dbReference type="PIRSR" id="PIRSR602081-1"/>
    </source>
</evidence>